<dbReference type="InterPro" id="IPR051257">
    <property type="entry name" value="Diverse_CBS-Domain"/>
</dbReference>
<dbReference type="PANTHER" id="PTHR43080">
    <property type="entry name" value="CBS DOMAIN-CONTAINING PROTEIN CBSX3, MITOCHONDRIAL"/>
    <property type="match status" value="1"/>
</dbReference>
<dbReference type="EMBL" id="AP024110">
    <property type="protein sequence ID" value="BCM25997.1"/>
    <property type="molecule type" value="Genomic_DNA"/>
</dbReference>
<dbReference type="GO" id="GO:0016301">
    <property type="term" value="F:kinase activity"/>
    <property type="evidence" value="ECO:0007669"/>
    <property type="project" value="UniProtKB-KW"/>
</dbReference>
<evidence type="ECO:0000256" key="1">
    <source>
        <dbReference type="ARBA" id="ARBA00023122"/>
    </source>
</evidence>
<keyword evidence="4" id="KW-0418">Kinase</keyword>
<feature type="domain" description="CBS" evidence="3">
    <location>
        <begin position="76"/>
        <end position="132"/>
    </location>
</feature>
<dbReference type="CDD" id="cd04623">
    <property type="entry name" value="CBS_pair_bac_euk"/>
    <property type="match status" value="1"/>
</dbReference>
<dbReference type="AlphaFoldDB" id="A0A8D5G185"/>
<dbReference type="PANTHER" id="PTHR43080:SF2">
    <property type="entry name" value="CBS DOMAIN-CONTAINING PROTEIN"/>
    <property type="match status" value="1"/>
</dbReference>
<organism evidence="4 5">
    <name type="scientific">Methyloradius palustris</name>
    <dbReference type="NCBI Taxonomy" id="2778876"/>
    <lineage>
        <taxon>Bacteria</taxon>
        <taxon>Pseudomonadati</taxon>
        <taxon>Pseudomonadota</taxon>
        <taxon>Betaproteobacteria</taxon>
        <taxon>Nitrosomonadales</taxon>
        <taxon>Methylophilaceae</taxon>
        <taxon>Methyloradius</taxon>
    </lineage>
</organism>
<dbReference type="InterPro" id="IPR000644">
    <property type="entry name" value="CBS_dom"/>
</dbReference>
<dbReference type="InterPro" id="IPR044725">
    <property type="entry name" value="CBSX3_CBS_dom"/>
</dbReference>
<accession>A0A8D5G185</accession>
<dbReference type="SMART" id="SM00116">
    <property type="entry name" value="CBS"/>
    <property type="match status" value="2"/>
</dbReference>
<keyword evidence="4" id="KW-0808">Transferase</keyword>
<dbReference type="Gene3D" id="3.10.580.10">
    <property type="entry name" value="CBS-domain"/>
    <property type="match status" value="1"/>
</dbReference>
<evidence type="ECO:0000259" key="3">
    <source>
        <dbReference type="PROSITE" id="PS51371"/>
    </source>
</evidence>
<evidence type="ECO:0000313" key="4">
    <source>
        <dbReference type="EMBL" id="BCM25997.1"/>
    </source>
</evidence>
<gene>
    <name evidence="4" type="ORF">ZMTM_22560</name>
</gene>
<keyword evidence="1 2" id="KW-0129">CBS domain</keyword>
<dbReference type="Pfam" id="PF00571">
    <property type="entry name" value="CBS"/>
    <property type="match status" value="2"/>
</dbReference>
<reference evidence="4" key="1">
    <citation type="journal article" date="2021" name="Arch. Microbiol.">
        <title>Methyloradius palustris gen. nov., sp. nov., a methanol-oxidizing bacterium isolated from snow.</title>
        <authorList>
            <person name="Miyadera T."/>
            <person name="Kojima H."/>
            <person name="Fukui M."/>
        </authorList>
    </citation>
    <scope>NUCLEOTIDE SEQUENCE</scope>
    <source>
        <strain evidence="4">Zm11</strain>
    </source>
</reference>
<dbReference type="Proteomes" id="UP000826722">
    <property type="component" value="Chromosome"/>
</dbReference>
<sequence>MKTVRQLLASKGHSTLSVSPESTVYDALSVMANHKIGALLVLSNDHLVGIFSERDYAREVVLKGRASRTTAVAEIMSKQVITVTPDNTVEDCMNLMSGKRIRHLPVVENNKVIGILSIGDLVKETIAYQQFLIQQLETYIQG</sequence>
<dbReference type="SUPFAM" id="SSF54631">
    <property type="entry name" value="CBS-domain pair"/>
    <property type="match status" value="1"/>
</dbReference>
<name>A0A8D5G185_9PROT</name>
<dbReference type="KEGG" id="mpau:ZMTM_22560"/>
<dbReference type="PROSITE" id="PS51371">
    <property type="entry name" value="CBS"/>
    <property type="match status" value="2"/>
</dbReference>
<dbReference type="RefSeq" id="WP_221764030.1">
    <property type="nucleotide sequence ID" value="NZ_AP024110.1"/>
</dbReference>
<feature type="domain" description="CBS" evidence="3">
    <location>
        <begin position="9"/>
        <end position="67"/>
    </location>
</feature>
<keyword evidence="5" id="KW-1185">Reference proteome</keyword>
<dbReference type="InterPro" id="IPR046342">
    <property type="entry name" value="CBS_dom_sf"/>
</dbReference>
<evidence type="ECO:0000256" key="2">
    <source>
        <dbReference type="PROSITE-ProRule" id="PRU00703"/>
    </source>
</evidence>
<protein>
    <submittedName>
        <fullName evidence="4">Histidine kinase</fullName>
    </submittedName>
</protein>
<proteinExistence type="predicted"/>
<evidence type="ECO:0000313" key="5">
    <source>
        <dbReference type="Proteomes" id="UP000826722"/>
    </source>
</evidence>